<dbReference type="EMBL" id="JWZX01000986">
    <property type="protein sequence ID" value="KOO35095.1"/>
    <property type="molecule type" value="Genomic_DNA"/>
</dbReference>
<proteinExistence type="predicted"/>
<evidence type="ECO:0000313" key="2">
    <source>
        <dbReference type="EMBL" id="KOO35095.1"/>
    </source>
</evidence>
<evidence type="ECO:0000313" key="3">
    <source>
        <dbReference type="Proteomes" id="UP000037460"/>
    </source>
</evidence>
<feature type="region of interest" description="Disordered" evidence="1">
    <location>
        <begin position="152"/>
        <end position="180"/>
    </location>
</feature>
<evidence type="ECO:0000256" key="1">
    <source>
        <dbReference type="SAM" id="MobiDB-lite"/>
    </source>
</evidence>
<sequence>MKLEDSKDMAEMEDIVESGYRIMMSDKLRATDSSGASCTSEAFGTSVKPFEEGSEEALEEALDAVPSLEESLDEKCPLYALESSARVGPVLRTAVEALTADSAYLADLDVVLDDPSDSSSEGADIDGFVLAMGLPSNGNELLDSKGLRSVGSVIPKGGSSSGTHTRSPARDHLKKAKRPLASDRWLAKTLKIFSADVPKRDISCPRPIHGPI</sequence>
<feature type="compositionally biased region" description="Polar residues" evidence="1">
    <location>
        <begin position="32"/>
        <end position="43"/>
    </location>
</feature>
<feature type="region of interest" description="Disordered" evidence="1">
    <location>
        <begin position="32"/>
        <end position="60"/>
    </location>
</feature>
<keyword evidence="3" id="KW-1185">Reference proteome</keyword>
<accession>A0A0M0K8E7</accession>
<organism evidence="2 3">
    <name type="scientific">Chrysochromulina tobinii</name>
    <dbReference type="NCBI Taxonomy" id="1460289"/>
    <lineage>
        <taxon>Eukaryota</taxon>
        <taxon>Haptista</taxon>
        <taxon>Haptophyta</taxon>
        <taxon>Prymnesiophyceae</taxon>
        <taxon>Prymnesiales</taxon>
        <taxon>Chrysochromulinaceae</taxon>
        <taxon>Chrysochromulina</taxon>
    </lineage>
</organism>
<reference evidence="3" key="1">
    <citation type="journal article" date="2015" name="PLoS Genet.">
        <title>Genome Sequence and Transcriptome Analyses of Chrysochromulina tobin: Metabolic Tools for Enhanced Algal Fitness in the Prominent Order Prymnesiales (Haptophyceae).</title>
        <authorList>
            <person name="Hovde B.T."/>
            <person name="Deodato C.R."/>
            <person name="Hunsperger H.M."/>
            <person name="Ryken S.A."/>
            <person name="Yost W."/>
            <person name="Jha R.K."/>
            <person name="Patterson J."/>
            <person name="Monnat R.J. Jr."/>
            <person name="Barlow S.B."/>
            <person name="Starkenburg S.R."/>
            <person name="Cattolico R.A."/>
        </authorList>
    </citation>
    <scope>NUCLEOTIDE SEQUENCE</scope>
    <source>
        <strain evidence="3">CCMP291</strain>
    </source>
</reference>
<comment type="caution">
    <text evidence="2">The sequence shown here is derived from an EMBL/GenBank/DDBJ whole genome shotgun (WGS) entry which is preliminary data.</text>
</comment>
<protein>
    <submittedName>
        <fullName evidence="2">Uncharacterized protein</fullName>
    </submittedName>
</protein>
<dbReference type="Proteomes" id="UP000037460">
    <property type="component" value="Unassembled WGS sequence"/>
</dbReference>
<gene>
    <name evidence="2" type="ORF">Ctob_011733</name>
</gene>
<dbReference type="AlphaFoldDB" id="A0A0M0K8E7"/>
<name>A0A0M0K8E7_9EUKA</name>